<dbReference type="Proteomes" id="UP000000268">
    <property type="component" value="Chromosome"/>
</dbReference>
<dbReference type="HOGENOM" id="CLU_516474_0_0_3"/>
<evidence type="ECO:0000313" key="3">
    <source>
        <dbReference type="Proteomes" id="UP000000268"/>
    </source>
</evidence>
<dbReference type="KEGG" id="amr:AM1_2519"/>
<evidence type="ECO:0000259" key="1">
    <source>
        <dbReference type="Pfam" id="PF00149"/>
    </source>
</evidence>
<proteinExistence type="predicted"/>
<protein>
    <recommendedName>
        <fullName evidence="1">Calcineurin-like phosphoesterase domain-containing protein</fullName>
    </recommendedName>
</protein>
<dbReference type="EMBL" id="CP000828">
    <property type="protein sequence ID" value="ABW27527.1"/>
    <property type="molecule type" value="Genomic_DNA"/>
</dbReference>
<dbReference type="PANTHER" id="PTHR43143:SF1">
    <property type="entry name" value="SERINE_THREONINE-PROTEIN PHOSPHATASE CPPED1"/>
    <property type="match status" value="1"/>
</dbReference>
<dbReference type="SUPFAM" id="SSF56300">
    <property type="entry name" value="Metallo-dependent phosphatases"/>
    <property type="match status" value="1"/>
</dbReference>
<evidence type="ECO:0000313" key="2">
    <source>
        <dbReference type="EMBL" id="ABW27527.1"/>
    </source>
</evidence>
<dbReference type="eggNOG" id="COG1409">
    <property type="taxonomic scope" value="Bacteria"/>
</dbReference>
<reference evidence="2 3" key="1">
    <citation type="journal article" date="2008" name="Proc. Natl. Acad. Sci. U.S.A.">
        <title>Niche adaptation and genome expansion in the chlorophyll d-producing cyanobacterium Acaryochloris marina.</title>
        <authorList>
            <person name="Swingley W.D."/>
            <person name="Chen M."/>
            <person name="Cheung P.C."/>
            <person name="Conrad A.L."/>
            <person name="Dejesa L.C."/>
            <person name="Hao J."/>
            <person name="Honchak B.M."/>
            <person name="Karbach L.E."/>
            <person name="Kurdoglu A."/>
            <person name="Lahiri S."/>
            <person name="Mastrian S.D."/>
            <person name="Miyashita H."/>
            <person name="Page L."/>
            <person name="Ramakrishna P."/>
            <person name="Satoh S."/>
            <person name="Sattley W.M."/>
            <person name="Shimada Y."/>
            <person name="Taylor H.L."/>
            <person name="Tomo T."/>
            <person name="Tsuchiya T."/>
            <person name="Wang Z.T."/>
            <person name="Raymond J."/>
            <person name="Mimuro M."/>
            <person name="Blankenship R.E."/>
            <person name="Touchman J.W."/>
        </authorList>
    </citation>
    <scope>NUCLEOTIDE SEQUENCE [LARGE SCALE GENOMIC DNA]</scope>
    <source>
        <strain evidence="3">MBIC 11017</strain>
    </source>
</reference>
<dbReference type="InterPro" id="IPR051918">
    <property type="entry name" value="STPP_CPPED1"/>
</dbReference>
<accession>B0C5F1</accession>
<dbReference type="STRING" id="329726.AM1_2519"/>
<organism evidence="2 3">
    <name type="scientific">Acaryochloris marina (strain MBIC 11017)</name>
    <dbReference type="NCBI Taxonomy" id="329726"/>
    <lineage>
        <taxon>Bacteria</taxon>
        <taxon>Bacillati</taxon>
        <taxon>Cyanobacteriota</taxon>
        <taxon>Cyanophyceae</taxon>
        <taxon>Acaryochloridales</taxon>
        <taxon>Acaryochloridaceae</taxon>
        <taxon>Acaryochloris</taxon>
    </lineage>
</organism>
<dbReference type="AlphaFoldDB" id="B0C5F1"/>
<name>B0C5F1_ACAM1</name>
<feature type="domain" description="Calcineurin-like phosphoesterase" evidence="1">
    <location>
        <begin position="50"/>
        <end position="151"/>
    </location>
</feature>
<dbReference type="PANTHER" id="PTHR43143">
    <property type="entry name" value="METALLOPHOSPHOESTERASE, CALCINEURIN SUPERFAMILY"/>
    <property type="match status" value="1"/>
</dbReference>
<dbReference type="InterPro" id="IPR004843">
    <property type="entry name" value="Calcineurin-like_PHP"/>
</dbReference>
<dbReference type="InterPro" id="IPR029052">
    <property type="entry name" value="Metallo-depent_PP-like"/>
</dbReference>
<sequence length="525" mass="60234">MKLIADPAVAVKIAKMQERVCWQHPVLQARGIDQTRLVVDDDRSDSPDFSFLVIGDSGTGQYRGDSPQRRVMEQLLAHGQGSNFVLHTGDVVYLVGSKEQYFDNFIRPYREWLVNGERPQQIAYDQMVFKVPLFAVPGNHDYYDLPWCVGLIAQATLPIRNLFQRQLDLDLGWHGSNKGDAYAQAFLDYLQRLTTAELRQHIEAHYTADFRGQRCLRYQPGVFTRLPNRYYQFRQGGIDFFALDSNTLNTPLPIPKDKTGRLRRRQLKADRQALINARSRALAAALRQYESRSEDDDSDTYTKVEQLDEQILDIDKQLADDPDLRLDIEQLVWLKQRLIESWSTPEVRGRVLFFHHPPYVTEASKWYQGQTLAIRRHLRQVLDQVQQAVGEQTAGRPLVDLILNGHAHCLEVLKTGDTGHADSHINCVVCGGSGFSLRRQRPEGPDLWELVDSGSERCVARSQLFISRHGQGSQKHRPYSGLRIDVQAGTPPKFILRPLIAERFQRQWYHYPLAPIRLSQGVEDT</sequence>
<dbReference type="OrthoDB" id="500534at2"/>
<dbReference type="RefSeq" id="WP_012162986.1">
    <property type="nucleotide sequence ID" value="NC_009925.1"/>
</dbReference>
<dbReference type="GO" id="GO:0016787">
    <property type="term" value="F:hydrolase activity"/>
    <property type="evidence" value="ECO:0007669"/>
    <property type="project" value="InterPro"/>
</dbReference>
<gene>
    <name evidence="2" type="ordered locus">AM1_2519</name>
</gene>
<dbReference type="Gene3D" id="3.60.21.10">
    <property type="match status" value="1"/>
</dbReference>
<dbReference type="Pfam" id="PF00149">
    <property type="entry name" value="Metallophos"/>
    <property type="match status" value="1"/>
</dbReference>
<keyword evidence="3" id="KW-1185">Reference proteome</keyword>